<comment type="caution">
    <text evidence="1">The sequence shown here is derived from an EMBL/GenBank/DDBJ whole genome shotgun (WGS) entry which is preliminary data.</text>
</comment>
<protein>
    <recommendedName>
        <fullName evidence="3">Tetratricopeptide repeat protein</fullName>
    </recommendedName>
</protein>
<evidence type="ECO:0008006" key="3">
    <source>
        <dbReference type="Google" id="ProtNLM"/>
    </source>
</evidence>
<dbReference type="EMBL" id="MFCA01000030">
    <property type="protein sequence ID" value="OGE00987.1"/>
    <property type="molecule type" value="Genomic_DNA"/>
</dbReference>
<proteinExistence type="predicted"/>
<dbReference type="InterPro" id="IPR011990">
    <property type="entry name" value="TPR-like_helical_dom_sf"/>
</dbReference>
<dbReference type="AlphaFoldDB" id="A0A1F5H9Z7"/>
<dbReference type="SUPFAM" id="SSF48452">
    <property type="entry name" value="TPR-like"/>
    <property type="match status" value="1"/>
</dbReference>
<evidence type="ECO:0000313" key="2">
    <source>
        <dbReference type="Proteomes" id="UP000176751"/>
    </source>
</evidence>
<accession>A0A1F5H9Z7</accession>
<organism evidence="1 2">
    <name type="scientific">Candidatus Curtissbacteria bacterium RIFOXYA1_FULL_41_14</name>
    <dbReference type="NCBI Taxonomy" id="1797737"/>
    <lineage>
        <taxon>Bacteria</taxon>
        <taxon>Candidatus Curtissiibacteriota</taxon>
    </lineage>
</organism>
<name>A0A1F5H9Z7_9BACT</name>
<gene>
    <name evidence="1" type="ORF">A2196_05635</name>
</gene>
<reference evidence="1 2" key="1">
    <citation type="journal article" date="2016" name="Nat. Commun.">
        <title>Thousands of microbial genomes shed light on interconnected biogeochemical processes in an aquifer system.</title>
        <authorList>
            <person name="Anantharaman K."/>
            <person name="Brown C.T."/>
            <person name="Hug L.A."/>
            <person name="Sharon I."/>
            <person name="Castelle C.J."/>
            <person name="Probst A.J."/>
            <person name="Thomas B.C."/>
            <person name="Singh A."/>
            <person name="Wilkins M.J."/>
            <person name="Karaoz U."/>
            <person name="Brodie E.L."/>
            <person name="Williams K.H."/>
            <person name="Hubbard S.S."/>
            <person name="Banfield J.F."/>
        </authorList>
    </citation>
    <scope>NUCLEOTIDE SEQUENCE [LARGE SCALE GENOMIC DNA]</scope>
</reference>
<dbReference type="Proteomes" id="UP000176751">
    <property type="component" value="Unassembled WGS sequence"/>
</dbReference>
<evidence type="ECO:0000313" key="1">
    <source>
        <dbReference type="EMBL" id="OGE00987.1"/>
    </source>
</evidence>
<sequence length="138" mass="15737">MLTVRVGNMHLQEKIQGTKTKSNSNRSSTNQYLISAIEHKNNYQNRADKKEFDAARDSILASLEADSKNPFAIRLLQELNTQDINQTEEEIQKIIKILEVRPDYAAAWISLGILYEQIDEVDLAKYAKEKAKALNSNL</sequence>
<dbReference type="Gene3D" id="1.25.40.10">
    <property type="entry name" value="Tetratricopeptide repeat domain"/>
    <property type="match status" value="1"/>
</dbReference>